<evidence type="ECO:0000313" key="2">
    <source>
        <dbReference type="EMBL" id="ABI93307.1"/>
    </source>
</evidence>
<protein>
    <submittedName>
        <fullName evidence="2">Uncharacterized protein</fullName>
    </submittedName>
</protein>
<name>Q07GU2_ROSDO</name>
<keyword evidence="1" id="KW-1133">Transmembrane helix</keyword>
<organism evidence="2 3">
    <name type="scientific">Roseobacter denitrificans (strain ATCC 33942 / OCh 114)</name>
    <name type="common">Erythrobacter sp. (strain OCh 114)</name>
    <name type="synonym">Roseobacter denitrificans</name>
    <dbReference type="NCBI Taxonomy" id="375451"/>
    <lineage>
        <taxon>Bacteria</taxon>
        <taxon>Pseudomonadati</taxon>
        <taxon>Pseudomonadota</taxon>
        <taxon>Alphaproteobacteria</taxon>
        <taxon>Rhodobacterales</taxon>
        <taxon>Roseobacteraceae</taxon>
        <taxon>Roseobacter</taxon>
    </lineage>
</organism>
<accession>Q07GU2</accession>
<dbReference type="Proteomes" id="UP000007029">
    <property type="component" value="Plasmid pTB1"/>
</dbReference>
<dbReference type="AlphaFoldDB" id="Q07GU2"/>
<reference evidence="2 3" key="1">
    <citation type="journal article" date="2007" name="J. Bacteriol.">
        <title>The complete genome sequence of Roseobacter denitrificans reveals a mixotrophic rather than photosynthetic metabolism.</title>
        <authorList>
            <person name="Swingley W.D."/>
            <person name="Sadekar S."/>
            <person name="Mastrian S.D."/>
            <person name="Matthies H.J."/>
            <person name="Hao J."/>
            <person name="Ramos H."/>
            <person name="Acharya C.R."/>
            <person name="Conrad A.L."/>
            <person name="Taylor H.L."/>
            <person name="Dejesa L.C."/>
            <person name="Shah M.K."/>
            <person name="O'huallachain M.E."/>
            <person name="Lince M.T."/>
            <person name="Blankenship R.E."/>
            <person name="Beatty J.T."/>
            <person name="Touchman J.W."/>
        </authorList>
    </citation>
    <scope>NUCLEOTIDE SEQUENCE [LARGE SCALE GENOMIC DNA]</scope>
    <source>
        <strain evidence="3">ATCC 33942 / OCh 114</strain>
        <plasmid evidence="2 3">pTB1</plasmid>
    </source>
</reference>
<dbReference type="RefSeq" id="WP_011655363.1">
    <property type="nucleotide sequence ID" value="NC_008386.1"/>
</dbReference>
<evidence type="ECO:0000256" key="1">
    <source>
        <dbReference type="SAM" id="Phobius"/>
    </source>
</evidence>
<gene>
    <name evidence="2" type="ordered locus">RD1_A0003</name>
</gene>
<sequence length="44" mass="4908">MLIGDLVDTLLNLGTFAFVGAMIWLLMRKPVAPPHDKSDNPKDR</sequence>
<geneLocation type="plasmid" evidence="2 3">
    <name>pTB1</name>
</geneLocation>
<keyword evidence="3" id="KW-1185">Reference proteome</keyword>
<feature type="transmembrane region" description="Helical" evidence="1">
    <location>
        <begin position="6"/>
        <end position="27"/>
    </location>
</feature>
<proteinExistence type="predicted"/>
<evidence type="ECO:0000313" key="3">
    <source>
        <dbReference type="Proteomes" id="UP000007029"/>
    </source>
</evidence>
<dbReference type="KEGG" id="rde:RD1_A0003"/>
<dbReference type="EMBL" id="CP000464">
    <property type="protein sequence ID" value="ABI93307.1"/>
    <property type="molecule type" value="Genomic_DNA"/>
</dbReference>
<keyword evidence="2" id="KW-0614">Plasmid</keyword>
<keyword evidence="1" id="KW-0472">Membrane</keyword>
<keyword evidence="1" id="KW-0812">Transmembrane</keyword>
<dbReference type="HOGENOM" id="CLU_3221464_0_0_5"/>